<sequence>MQRDAGQQALNAHDGPWDFIVIGGGATGLGTAIEAAARGYDTLLLEQHDFAKATSSRSTKLVHGGVRYLQQGNISLVLEALKERGRLQKNAPHLVHNLAFVVPNYDWWEGPFYGIGMKVYDMLAGRQNFGRSKHLSLDETLEHLPTIEPKGLRGGVIYYDGQFDDARLAVNMAQTFVEQGGTALNYMKVTDLLKADDGYVNGVVAECQETGTTMNIEARAVINATGIFTDSIRKMDDPTVSNTLRPAQGTHIVLDRSFLPGEAAIMIPKTDDGRVLFAIPWNDRVVVGTTDEEVDGPEMEPVPMQKELDFLVEHAGRYLTKDPTPDDVLSVFAGIRPLVTDPTNPGSGDTSEISRDHVLHISNNGLVTISGGKWTTYRQMAEDTIDQAATLANVEERPSVTADLHIHGWHEHAEQFGDFSKYGSDAPALKGLVRENPELNEQLDERLPVRAVQVVWGVRHEMARSVEDILSRRTRSLLLDAQASIDIAPKVAELMANEMGQDQAWQDEQVEAFTEVANGYKMPT</sequence>
<keyword evidence="6" id="KW-0560">Oxidoreductase</keyword>
<evidence type="ECO:0000313" key="9">
    <source>
        <dbReference type="EMBL" id="PEN08482.1"/>
    </source>
</evidence>
<evidence type="ECO:0000256" key="1">
    <source>
        <dbReference type="ARBA" id="ARBA00001974"/>
    </source>
</evidence>
<keyword evidence="10" id="KW-1185">Reference proteome</keyword>
<evidence type="ECO:0000256" key="3">
    <source>
        <dbReference type="ARBA" id="ARBA00022630"/>
    </source>
</evidence>
<dbReference type="PANTHER" id="PTHR11985">
    <property type="entry name" value="GLYCEROL-3-PHOSPHATE DEHYDROGENASE"/>
    <property type="match status" value="1"/>
</dbReference>
<dbReference type="PRINTS" id="PR01001">
    <property type="entry name" value="FADG3PDH"/>
</dbReference>
<feature type="domain" description="FAD dependent oxidoreductase" evidence="7">
    <location>
        <begin position="18"/>
        <end position="378"/>
    </location>
</feature>
<evidence type="ECO:0000313" key="10">
    <source>
        <dbReference type="Proteomes" id="UP000221024"/>
    </source>
</evidence>
<dbReference type="PROSITE" id="PS00978">
    <property type="entry name" value="FAD_G3PDH_2"/>
    <property type="match status" value="1"/>
</dbReference>
<reference evidence="9 10" key="1">
    <citation type="submission" date="2017-10" db="EMBL/GenBank/DDBJ databases">
        <title>Draft genome of Longimonas halophila.</title>
        <authorList>
            <person name="Goh K.M."/>
            <person name="Shamsir M.S."/>
            <person name="Lim S.W."/>
        </authorList>
    </citation>
    <scope>NUCLEOTIDE SEQUENCE [LARGE SCALE GENOMIC DNA]</scope>
    <source>
        <strain evidence="9 10">KCTC 42399</strain>
    </source>
</reference>
<evidence type="ECO:0000256" key="4">
    <source>
        <dbReference type="ARBA" id="ARBA00022798"/>
    </source>
</evidence>
<dbReference type="InterPro" id="IPR036188">
    <property type="entry name" value="FAD/NAD-bd_sf"/>
</dbReference>
<dbReference type="EMBL" id="PDEP01000003">
    <property type="protein sequence ID" value="PEN08482.1"/>
    <property type="molecule type" value="Genomic_DNA"/>
</dbReference>
<dbReference type="Gene3D" id="3.50.50.60">
    <property type="entry name" value="FAD/NAD(P)-binding domain"/>
    <property type="match status" value="1"/>
</dbReference>
<dbReference type="OrthoDB" id="9766796at2"/>
<evidence type="ECO:0000259" key="7">
    <source>
        <dbReference type="Pfam" id="PF01266"/>
    </source>
</evidence>
<evidence type="ECO:0000256" key="6">
    <source>
        <dbReference type="ARBA" id="ARBA00023002"/>
    </source>
</evidence>
<dbReference type="InterPro" id="IPR038299">
    <property type="entry name" value="DAO_C_sf"/>
</dbReference>
<evidence type="ECO:0000259" key="8">
    <source>
        <dbReference type="Pfam" id="PF16901"/>
    </source>
</evidence>
<proteinExistence type="inferred from homology"/>
<dbReference type="RefSeq" id="WP_098061524.1">
    <property type="nucleotide sequence ID" value="NZ_PDEP01000003.1"/>
</dbReference>
<dbReference type="AlphaFoldDB" id="A0A2H3P2U2"/>
<dbReference type="InterPro" id="IPR000447">
    <property type="entry name" value="G3P_DH_FAD-dep"/>
</dbReference>
<keyword evidence="5" id="KW-0274">FAD</keyword>
<dbReference type="GO" id="GO:0004368">
    <property type="term" value="F:glycerol-3-phosphate dehydrogenase (quinone) activity"/>
    <property type="evidence" value="ECO:0007669"/>
    <property type="project" value="InterPro"/>
</dbReference>
<dbReference type="SUPFAM" id="SSF51905">
    <property type="entry name" value="FAD/NAD(P)-binding domain"/>
    <property type="match status" value="1"/>
</dbReference>
<name>A0A2H3P2U2_9BACT</name>
<keyword evidence="3" id="KW-0285">Flavoprotein</keyword>
<comment type="similarity">
    <text evidence="2">Belongs to the FAD-dependent glycerol-3-phosphate dehydrogenase family.</text>
</comment>
<keyword evidence="4" id="KW-0319">Glycerol metabolism</keyword>
<dbReference type="Gene3D" id="3.30.9.10">
    <property type="entry name" value="D-Amino Acid Oxidase, subunit A, domain 2"/>
    <property type="match status" value="1"/>
</dbReference>
<evidence type="ECO:0000256" key="5">
    <source>
        <dbReference type="ARBA" id="ARBA00022827"/>
    </source>
</evidence>
<organism evidence="9 10">
    <name type="scientific">Longimonas halophila</name>
    <dbReference type="NCBI Taxonomy" id="1469170"/>
    <lineage>
        <taxon>Bacteria</taxon>
        <taxon>Pseudomonadati</taxon>
        <taxon>Rhodothermota</taxon>
        <taxon>Rhodothermia</taxon>
        <taxon>Rhodothermales</taxon>
        <taxon>Salisaetaceae</taxon>
        <taxon>Longimonas</taxon>
    </lineage>
</organism>
<dbReference type="InterPro" id="IPR031656">
    <property type="entry name" value="DAO_C"/>
</dbReference>
<dbReference type="Gene3D" id="1.10.8.870">
    <property type="entry name" value="Alpha-glycerophosphate oxidase, cap domain"/>
    <property type="match status" value="1"/>
</dbReference>
<dbReference type="InterPro" id="IPR006076">
    <property type="entry name" value="FAD-dep_OxRdtase"/>
</dbReference>
<dbReference type="GO" id="GO:0046168">
    <property type="term" value="P:glycerol-3-phosphate catabolic process"/>
    <property type="evidence" value="ECO:0007669"/>
    <property type="project" value="TreeGrafter"/>
</dbReference>
<dbReference type="PANTHER" id="PTHR11985:SF35">
    <property type="entry name" value="ANAEROBIC GLYCEROL-3-PHOSPHATE DEHYDROGENASE SUBUNIT A"/>
    <property type="match status" value="1"/>
</dbReference>
<gene>
    <name evidence="9" type="ORF">CRI93_05070</name>
</gene>
<protein>
    <submittedName>
        <fullName evidence="9">FAD-dependent oxidoreductase</fullName>
    </submittedName>
</protein>
<dbReference type="Pfam" id="PF01266">
    <property type="entry name" value="DAO"/>
    <property type="match status" value="1"/>
</dbReference>
<dbReference type="Pfam" id="PF16901">
    <property type="entry name" value="DAO_C"/>
    <property type="match status" value="1"/>
</dbReference>
<accession>A0A2H3P2U2</accession>
<comment type="cofactor">
    <cofactor evidence="1">
        <name>FAD</name>
        <dbReference type="ChEBI" id="CHEBI:57692"/>
    </cofactor>
</comment>
<comment type="caution">
    <text evidence="9">The sequence shown here is derived from an EMBL/GenBank/DDBJ whole genome shotgun (WGS) entry which is preliminary data.</text>
</comment>
<feature type="domain" description="Alpha-glycerophosphate oxidase C-terminal" evidence="8">
    <location>
        <begin position="419"/>
        <end position="504"/>
    </location>
</feature>
<dbReference type="GO" id="GO:0006071">
    <property type="term" value="P:glycerol metabolic process"/>
    <property type="evidence" value="ECO:0007669"/>
    <property type="project" value="UniProtKB-KW"/>
</dbReference>
<evidence type="ECO:0000256" key="2">
    <source>
        <dbReference type="ARBA" id="ARBA00007330"/>
    </source>
</evidence>
<dbReference type="Proteomes" id="UP000221024">
    <property type="component" value="Unassembled WGS sequence"/>
</dbReference>